<accession>A0ABU1ZEL1</accession>
<protein>
    <submittedName>
        <fullName evidence="1">Uncharacterized protein</fullName>
    </submittedName>
</protein>
<proteinExistence type="predicted"/>
<keyword evidence="2" id="KW-1185">Reference proteome</keyword>
<name>A0ABU1ZEL1_9BURK</name>
<reference evidence="1 2" key="1">
    <citation type="submission" date="2023-07" db="EMBL/GenBank/DDBJ databases">
        <title>Sorghum-associated microbial communities from plants grown in Nebraska, USA.</title>
        <authorList>
            <person name="Schachtman D."/>
        </authorList>
    </citation>
    <scope>NUCLEOTIDE SEQUENCE [LARGE SCALE GENOMIC DNA]</scope>
    <source>
        <strain evidence="1 2">BE310</strain>
    </source>
</reference>
<dbReference type="Proteomes" id="UP001180536">
    <property type="component" value="Unassembled WGS sequence"/>
</dbReference>
<sequence length="286" mass="31859">MFKEIAVDPAAVATSYRDFSYIVEKFGISEGRLIAAFPARWKALVHQAASQRLKGTVELSRIQERLRRLSSSVLHSRGRPGDGCEQDWIQAAIDEHRRLPFSAIITSTPREEQVVVAARDLDGEHPCLQSNRQWHVRRTADAMAACCEPLLSAGRQIKLVDPHFDAGVPRFRGPFLAFLDRRRPGANVDVYRGDNCDAAHIAERIQRSVSGIEGRGGTVRLFLMPQGAMHNRFLLNESGGVSFQIGLDEDFSNERPSDLVTVLETGPWQAEWDTYNGGSCVAQFSI</sequence>
<gene>
    <name evidence="1" type="ORF">J2X16_004391</name>
</gene>
<evidence type="ECO:0000313" key="2">
    <source>
        <dbReference type="Proteomes" id="UP001180536"/>
    </source>
</evidence>
<comment type="caution">
    <text evidence="1">The sequence shown here is derived from an EMBL/GenBank/DDBJ whole genome shotgun (WGS) entry which is preliminary data.</text>
</comment>
<dbReference type="EMBL" id="JAVDXQ010000006">
    <property type="protein sequence ID" value="MDR7299023.1"/>
    <property type="molecule type" value="Genomic_DNA"/>
</dbReference>
<evidence type="ECO:0000313" key="1">
    <source>
        <dbReference type="EMBL" id="MDR7299023.1"/>
    </source>
</evidence>
<dbReference type="RefSeq" id="WP_310348395.1">
    <property type="nucleotide sequence ID" value="NZ_JAVDXQ010000006.1"/>
</dbReference>
<organism evidence="1 2">
    <name type="scientific">Pelomonas aquatica</name>
    <dbReference type="NCBI Taxonomy" id="431058"/>
    <lineage>
        <taxon>Bacteria</taxon>
        <taxon>Pseudomonadati</taxon>
        <taxon>Pseudomonadota</taxon>
        <taxon>Betaproteobacteria</taxon>
        <taxon>Burkholderiales</taxon>
        <taxon>Sphaerotilaceae</taxon>
        <taxon>Roseateles</taxon>
    </lineage>
</organism>